<dbReference type="Proteomes" id="UP000694910">
    <property type="component" value="Unplaced"/>
</dbReference>
<organism evidence="9 10">
    <name type="scientific">Ceratotherium simum simum</name>
    <name type="common">Southern white rhinoceros</name>
    <dbReference type="NCBI Taxonomy" id="73337"/>
    <lineage>
        <taxon>Eukaryota</taxon>
        <taxon>Metazoa</taxon>
        <taxon>Chordata</taxon>
        <taxon>Craniata</taxon>
        <taxon>Vertebrata</taxon>
        <taxon>Euteleostomi</taxon>
        <taxon>Mammalia</taxon>
        <taxon>Eutheria</taxon>
        <taxon>Laurasiatheria</taxon>
        <taxon>Perissodactyla</taxon>
        <taxon>Rhinocerotidae</taxon>
        <taxon>Ceratotherium</taxon>
    </lineage>
</organism>
<dbReference type="InterPro" id="IPR042185">
    <property type="entry name" value="Serpin_sf_2"/>
</dbReference>
<keyword evidence="3 7" id="KW-0732">Signal</keyword>
<keyword evidence="2" id="KW-0646">Protease inhibitor</keyword>
<evidence type="ECO:0000313" key="9">
    <source>
        <dbReference type="Proteomes" id="UP000694910"/>
    </source>
</evidence>
<keyword evidence="5" id="KW-0325">Glycoprotein</keyword>
<dbReference type="RefSeq" id="XP_004434291.1">
    <property type="nucleotide sequence ID" value="XM_004434234.2"/>
</dbReference>
<dbReference type="InterPro" id="IPR000215">
    <property type="entry name" value="Serpin_fam"/>
</dbReference>
<evidence type="ECO:0000256" key="1">
    <source>
        <dbReference type="ARBA" id="ARBA00009500"/>
    </source>
</evidence>
<evidence type="ECO:0000256" key="2">
    <source>
        <dbReference type="ARBA" id="ARBA00022690"/>
    </source>
</evidence>
<keyword evidence="9" id="KW-1185">Reference proteome</keyword>
<protein>
    <submittedName>
        <fullName evidence="10">Alpha-1-antiproteinase 2-like</fullName>
    </submittedName>
</protein>
<evidence type="ECO:0000256" key="4">
    <source>
        <dbReference type="ARBA" id="ARBA00022900"/>
    </source>
</evidence>
<dbReference type="Pfam" id="PF00079">
    <property type="entry name" value="Serpin"/>
    <property type="match status" value="1"/>
</dbReference>
<accession>A0ABM0HUK5</accession>
<sequence length="420" mass="47054">MPSSITWGLLLLTGLCCLVPGSLAQDPQGDAVQETDASKHDHEHQQELPCHKIAPNLADFAFSLYRHVAHQPDTTNIFFSPVSIATAFAMLSLGAKCDTHTQILEGLNFNLTEQAEAQIHEGFQHLLLTLNRPDNQLQLTMGNGLFINEGEKLVQKFLEDIKNLYHSEAFSINFKDTEAAKKQINDYVEKETQGKIVDLVKELRPNTVFALVNYIFFKGKWEKPFEANFTTDEDFHVDENTTVKVPMMKRKGLFDVHHCDTLSSWVLLLDYVGNTTAFFILPDQGRLQHMEDTLSKEILARFLENRSSSLANIRLPKLSISGTYDLISILSKLGITKVFSNQADLSGMTEEPGLVVSKAVHKAVLTVDEKGTEAAAATEVEGTRIFIDQNVEFNRPFVLIIYDRDTKAPLFVGKVVDPTK</sequence>
<evidence type="ECO:0000313" key="10">
    <source>
        <dbReference type="RefSeq" id="XP_004434291.1"/>
    </source>
</evidence>
<dbReference type="Gene3D" id="2.10.310.10">
    <property type="entry name" value="Serpins superfamily"/>
    <property type="match status" value="1"/>
</dbReference>
<comment type="similarity">
    <text evidence="1 6">Belongs to the serpin family.</text>
</comment>
<name>A0ABM0HUK5_CERSS</name>
<dbReference type="SUPFAM" id="SSF56574">
    <property type="entry name" value="Serpins"/>
    <property type="match status" value="1"/>
</dbReference>
<evidence type="ECO:0000256" key="3">
    <source>
        <dbReference type="ARBA" id="ARBA00022729"/>
    </source>
</evidence>
<dbReference type="Gene3D" id="2.30.39.10">
    <property type="entry name" value="Alpha-1-antitrypsin, domain 1"/>
    <property type="match status" value="1"/>
</dbReference>
<evidence type="ECO:0000256" key="7">
    <source>
        <dbReference type="SAM" id="SignalP"/>
    </source>
</evidence>
<dbReference type="Gene3D" id="3.30.497.10">
    <property type="entry name" value="Antithrombin, subunit I, domain 2"/>
    <property type="match status" value="1"/>
</dbReference>
<evidence type="ECO:0000256" key="5">
    <source>
        <dbReference type="ARBA" id="ARBA00023180"/>
    </source>
</evidence>
<feature type="domain" description="Serpin" evidence="8">
    <location>
        <begin position="62"/>
        <end position="418"/>
    </location>
</feature>
<gene>
    <name evidence="10" type="primary">LOC101406319</name>
</gene>
<dbReference type="PANTHER" id="PTHR11461:SF165">
    <property type="entry name" value="ALPHA-1-ANTITRYPSIN"/>
    <property type="match status" value="1"/>
</dbReference>
<dbReference type="InterPro" id="IPR036186">
    <property type="entry name" value="Serpin_sf"/>
</dbReference>
<feature type="signal peptide" evidence="7">
    <location>
        <begin position="1"/>
        <end position="24"/>
    </location>
</feature>
<dbReference type="SMART" id="SM00093">
    <property type="entry name" value="SERPIN"/>
    <property type="match status" value="1"/>
</dbReference>
<dbReference type="InterPro" id="IPR042178">
    <property type="entry name" value="Serpin_sf_1"/>
</dbReference>
<keyword evidence="4" id="KW-0722">Serine protease inhibitor</keyword>
<dbReference type="InterPro" id="IPR023795">
    <property type="entry name" value="Serpin_CS"/>
</dbReference>
<dbReference type="PANTHER" id="PTHR11461">
    <property type="entry name" value="SERINE PROTEASE INHIBITOR, SERPIN"/>
    <property type="match status" value="1"/>
</dbReference>
<evidence type="ECO:0000256" key="6">
    <source>
        <dbReference type="RuleBase" id="RU000411"/>
    </source>
</evidence>
<proteinExistence type="inferred from homology"/>
<dbReference type="PROSITE" id="PS00284">
    <property type="entry name" value="SERPIN"/>
    <property type="match status" value="1"/>
</dbReference>
<reference evidence="10" key="1">
    <citation type="submission" date="2025-08" db="UniProtKB">
        <authorList>
            <consortium name="RefSeq"/>
        </authorList>
    </citation>
    <scope>IDENTIFICATION</scope>
</reference>
<dbReference type="InterPro" id="IPR023796">
    <property type="entry name" value="Serpin_dom"/>
</dbReference>
<evidence type="ECO:0000259" key="8">
    <source>
        <dbReference type="SMART" id="SM00093"/>
    </source>
</evidence>
<feature type="chain" id="PRO_5047279379" evidence="7">
    <location>
        <begin position="25"/>
        <end position="420"/>
    </location>
</feature>
<dbReference type="GeneID" id="101406319"/>